<organism evidence="2 3">
    <name type="scientific">Sphingobacterium puteale</name>
    <dbReference type="NCBI Taxonomy" id="2420510"/>
    <lineage>
        <taxon>Bacteria</taxon>
        <taxon>Pseudomonadati</taxon>
        <taxon>Bacteroidota</taxon>
        <taxon>Sphingobacteriia</taxon>
        <taxon>Sphingobacteriales</taxon>
        <taxon>Sphingobacteriaceae</taxon>
        <taxon>Sphingobacterium</taxon>
    </lineage>
</organism>
<dbReference type="PROSITE" id="PS50234">
    <property type="entry name" value="VWFA"/>
    <property type="match status" value="1"/>
</dbReference>
<proteinExistence type="predicted"/>
<dbReference type="Pfam" id="PF15616">
    <property type="entry name" value="TerY_C"/>
    <property type="match status" value="1"/>
</dbReference>
<evidence type="ECO:0000313" key="2">
    <source>
        <dbReference type="EMBL" id="RKO68516.1"/>
    </source>
</evidence>
<dbReference type="Proteomes" id="UP000282423">
    <property type="component" value="Unassembled WGS sequence"/>
</dbReference>
<accession>A0A420VQC1</accession>
<dbReference type="InterPro" id="IPR028274">
    <property type="entry name" value="TerY-C"/>
</dbReference>
<gene>
    <name evidence="2" type="ORF">D7322_26640</name>
</gene>
<keyword evidence="3" id="KW-1185">Reference proteome</keyword>
<dbReference type="AlphaFoldDB" id="A0A420VQC1"/>
<feature type="domain" description="VWFA" evidence="1">
    <location>
        <begin position="5"/>
        <end position="179"/>
    </location>
</feature>
<dbReference type="InterPro" id="IPR036465">
    <property type="entry name" value="vWFA_dom_sf"/>
</dbReference>
<reference evidence="2 3" key="1">
    <citation type="submission" date="2018-10" db="EMBL/GenBank/DDBJ databases">
        <title>Sphingobacterium sp. M05W1-28.</title>
        <authorList>
            <person name="Cai H."/>
        </authorList>
    </citation>
    <scope>NUCLEOTIDE SEQUENCE [LARGE SCALE GENOMIC DNA]</scope>
    <source>
        <strain evidence="2 3">M05W1-28</strain>
    </source>
</reference>
<sequence>MRRLPVYFLIDVSESMVGEPIEQVQDGIGTVIQTLKTDPFALETVWISIIGFAGKSKVITPLQDVITFYPPKLPIGSGTSLSSGLTELMRSIDNELMPTTYERKGDWKPIIFLFTDGVPTDDTEEAIKKWNTVYQRKANLIAISIGDNTNYGLLEQLTPHVLRFNNSGAQSYKEFFKWVTASIKATSEQVTNSNTDTINLAKSTPEAIEKVDTVRMRQIVDDNFVVVNAKCSNTDKSYLIKFRRDIEDSGIMDLSTRVYRVQGAYKIDENAYRDYSGLDNSNLKVSTDELYGNPNCPCCGNQFGLASCSCGGIHCIKGDGENTCPWCGNIGFYGASGGGFDINRTLG</sequence>
<evidence type="ECO:0000259" key="1">
    <source>
        <dbReference type="PROSITE" id="PS50234"/>
    </source>
</evidence>
<dbReference type="Gene3D" id="3.40.50.410">
    <property type="entry name" value="von Willebrand factor, type A domain"/>
    <property type="match status" value="1"/>
</dbReference>
<dbReference type="EMBL" id="RBWS01000029">
    <property type="protein sequence ID" value="RKO68516.1"/>
    <property type="molecule type" value="Genomic_DNA"/>
</dbReference>
<protein>
    <submittedName>
        <fullName evidence="2">VWA domain-containing protein</fullName>
    </submittedName>
</protein>
<dbReference type="InterPro" id="IPR002035">
    <property type="entry name" value="VWF_A"/>
</dbReference>
<dbReference type="SUPFAM" id="SSF53300">
    <property type="entry name" value="vWA-like"/>
    <property type="match status" value="1"/>
</dbReference>
<dbReference type="RefSeq" id="WP_121127213.1">
    <property type="nucleotide sequence ID" value="NZ_RBWS01000029.1"/>
</dbReference>
<dbReference type="SMART" id="SM00327">
    <property type="entry name" value="VWA"/>
    <property type="match status" value="1"/>
</dbReference>
<dbReference type="Pfam" id="PF00092">
    <property type="entry name" value="VWA"/>
    <property type="match status" value="1"/>
</dbReference>
<name>A0A420VQC1_9SPHI</name>
<comment type="caution">
    <text evidence="2">The sequence shown here is derived from an EMBL/GenBank/DDBJ whole genome shotgun (WGS) entry which is preliminary data.</text>
</comment>
<evidence type="ECO:0000313" key="3">
    <source>
        <dbReference type="Proteomes" id="UP000282423"/>
    </source>
</evidence>
<dbReference type="OrthoDB" id="704382at2"/>